<dbReference type="GO" id="GO:0003677">
    <property type="term" value="F:DNA binding"/>
    <property type="evidence" value="ECO:0007669"/>
    <property type="project" value="UniProtKB-KW"/>
</dbReference>
<evidence type="ECO:0000256" key="9">
    <source>
        <dbReference type="ARBA" id="ARBA00023235"/>
    </source>
</evidence>
<dbReference type="CDD" id="cd00186">
    <property type="entry name" value="TOP1Ac"/>
    <property type="match status" value="1"/>
</dbReference>
<evidence type="ECO:0000256" key="7">
    <source>
        <dbReference type="ARBA" id="ARBA00023029"/>
    </source>
</evidence>
<dbReference type="Proteomes" id="UP000183954">
    <property type="component" value="Unassembled WGS sequence"/>
</dbReference>
<sequence>MSKTLVIVESPAKAKSISKFLGSRYTVKASMGHLRDLPKSQLGVDLENDFEPKYIAIRGRGDLIKDLRAAAKGADKVFLASDPDREGEAIAWHLSHLLGLNQSDKNRIEFHEITKQAIQSAIKHSRQIDQDRVDAQQARRVLDRLVGYQLSPLLWRKIKKGLSAGRVQSVAVRLVDDREEEIRAFVSEEYWSLMANLQSAGGKFLAKLLKKSGKKISISSKAEMEAILADLAKKEFQVSDVRTKEKKRLPAPPFITSSLQQEAHRKLGFSPKRTMMLAQQLYEGLDLGKEGTVGLITYMRTDSVKIAEVAQEEAKEWILTNYGNEYYPPELRQFANKGRAQEAHEAIRPTLPLRTPDLLKGILSRDQLRLYRLIWERFMASQMSVAIVDTLTVESLVDEYLFRANASTVRFPGFLAIYEEGKDEDETMDEEQNSLTLSVSPGEKLKLIKLQEKQHFTEPPPRYTEASLVRKMEEEGIGRPSTYAPTIETIQTRGYVVKEEKQLLPTELGDIVITLLKEHFPDILNLEFTANLEEKLDLIEEGKAPWKAVVKDYYTPFSVTLAEAEEKIGKVKIEDQVSDEICENCGRNMVIKMGRYGKFLACPGFPECRNTKPLFEEVGANCPTCAKPLVVRRSKKGRKFYGCLGYPECDFVSWEMPAPDPCPECQQLMVIKSSKRQKKHVCTNPECRHTIVLEES</sequence>
<dbReference type="InterPro" id="IPR013826">
    <property type="entry name" value="Topo_IA_cen_sub3"/>
</dbReference>
<feature type="site" description="Interaction with DNA" evidence="10">
    <location>
        <position position="148"/>
    </location>
</feature>
<name>A0A1M6F1I7_9FIRM</name>
<dbReference type="HAMAP" id="MF_00952">
    <property type="entry name" value="Topoisom_1_prok"/>
    <property type="match status" value="1"/>
</dbReference>
<keyword evidence="6" id="KW-0460">Magnesium</keyword>
<dbReference type="PROSITE" id="PS50880">
    <property type="entry name" value="TOPRIM"/>
    <property type="match status" value="1"/>
</dbReference>
<dbReference type="InterPro" id="IPR005733">
    <property type="entry name" value="TopoI_bac-type"/>
</dbReference>
<keyword evidence="14" id="KW-1185">Reference proteome</keyword>
<evidence type="ECO:0000256" key="2">
    <source>
        <dbReference type="ARBA" id="ARBA00009446"/>
    </source>
</evidence>
<proteinExistence type="inferred from homology"/>
<dbReference type="NCBIfam" id="TIGR01051">
    <property type="entry name" value="topA_bact"/>
    <property type="match status" value="1"/>
</dbReference>
<keyword evidence="4" id="KW-0863">Zinc-finger</keyword>
<feature type="site" description="Interaction with DNA" evidence="10">
    <location>
        <position position="139"/>
    </location>
</feature>
<dbReference type="SUPFAM" id="SSF57783">
    <property type="entry name" value="Zinc beta-ribbon"/>
    <property type="match status" value="1"/>
</dbReference>
<reference evidence="14" key="1">
    <citation type="submission" date="2016-11" db="EMBL/GenBank/DDBJ databases">
        <authorList>
            <person name="Varghese N."/>
            <person name="Submissions S."/>
        </authorList>
    </citation>
    <scope>NUCLEOTIDE SEQUENCE [LARGE SCALE GENOMIC DNA]</scope>
    <source>
        <strain evidence="14">DSM 15449</strain>
    </source>
</reference>
<organism evidence="13 14">
    <name type="scientific">Desulfosporosinus lacus DSM 15449</name>
    <dbReference type="NCBI Taxonomy" id="1121420"/>
    <lineage>
        <taxon>Bacteria</taxon>
        <taxon>Bacillati</taxon>
        <taxon>Bacillota</taxon>
        <taxon>Clostridia</taxon>
        <taxon>Eubacteriales</taxon>
        <taxon>Desulfitobacteriaceae</taxon>
        <taxon>Desulfosporosinus</taxon>
    </lineage>
</organism>
<evidence type="ECO:0000313" key="13">
    <source>
        <dbReference type="EMBL" id="SHI91543.1"/>
    </source>
</evidence>
<keyword evidence="9 10" id="KW-0413">Isomerase</keyword>
<evidence type="ECO:0000256" key="1">
    <source>
        <dbReference type="ARBA" id="ARBA00000213"/>
    </source>
</evidence>
<dbReference type="InterPro" id="IPR034149">
    <property type="entry name" value="TOPRIM_TopoI"/>
</dbReference>
<evidence type="ECO:0000256" key="6">
    <source>
        <dbReference type="ARBA" id="ARBA00022842"/>
    </source>
</evidence>
<dbReference type="EC" id="5.6.2.1" evidence="10"/>
<dbReference type="OrthoDB" id="9804262at2"/>
<evidence type="ECO:0000256" key="8">
    <source>
        <dbReference type="ARBA" id="ARBA00023125"/>
    </source>
</evidence>
<dbReference type="PRINTS" id="PR00417">
    <property type="entry name" value="PRTPISMRASEI"/>
</dbReference>
<dbReference type="PROSITE" id="PS00396">
    <property type="entry name" value="TOPO_IA_1"/>
    <property type="match status" value="1"/>
</dbReference>
<dbReference type="Gene3D" id="3.30.65.10">
    <property type="entry name" value="Bacterial Topoisomerase I, domain 1"/>
    <property type="match status" value="2"/>
</dbReference>
<feature type="site" description="Interaction with DNA" evidence="10">
    <location>
        <position position="140"/>
    </location>
</feature>
<dbReference type="SMART" id="SM00436">
    <property type="entry name" value="TOP1Bc"/>
    <property type="match status" value="1"/>
</dbReference>
<feature type="region of interest" description="Interaction with DNA" evidence="10">
    <location>
        <begin position="163"/>
        <end position="168"/>
    </location>
</feature>
<dbReference type="Pfam" id="PF01396">
    <property type="entry name" value="Zn_ribbon_Top1"/>
    <property type="match status" value="3"/>
</dbReference>
<evidence type="ECO:0000256" key="10">
    <source>
        <dbReference type="HAMAP-Rule" id="MF_00952"/>
    </source>
</evidence>
<feature type="site" description="Interaction with DNA" evidence="10">
    <location>
        <position position="143"/>
    </location>
</feature>
<dbReference type="Gene3D" id="2.70.20.10">
    <property type="entry name" value="Topoisomerase I, domain 3"/>
    <property type="match status" value="1"/>
</dbReference>
<dbReference type="Pfam" id="PF01131">
    <property type="entry name" value="Topoisom_bac"/>
    <property type="match status" value="1"/>
</dbReference>
<feature type="site" description="Interaction with DNA" evidence="10">
    <location>
        <position position="155"/>
    </location>
</feature>
<dbReference type="GO" id="GO:0008270">
    <property type="term" value="F:zinc ion binding"/>
    <property type="evidence" value="ECO:0007669"/>
    <property type="project" value="UniProtKB-KW"/>
</dbReference>
<dbReference type="RefSeq" id="WP_073032896.1">
    <property type="nucleotide sequence ID" value="NZ_FQXJ01000029.1"/>
</dbReference>
<dbReference type="AlphaFoldDB" id="A0A1M6F1I7"/>
<dbReference type="CDD" id="cd03363">
    <property type="entry name" value="TOPRIM_TopoIA_TopoI"/>
    <property type="match status" value="1"/>
</dbReference>
<dbReference type="InterPro" id="IPR023406">
    <property type="entry name" value="Topo_IA_AS"/>
</dbReference>
<dbReference type="Gene3D" id="1.10.460.10">
    <property type="entry name" value="Topoisomerase I, domain 2"/>
    <property type="match status" value="1"/>
</dbReference>
<evidence type="ECO:0000256" key="3">
    <source>
        <dbReference type="ARBA" id="ARBA00022723"/>
    </source>
</evidence>
<evidence type="ECO:0000259" key="12">
    <source>
        <dbReference type="PROSITE" id="PS52039"/>
    </source>
</evidence>
<dbReference type="InterPro" id="IPR003601">
    <property type="entry name" value="Topo_IA_2"/>
</dbReference>
<dbReference type="InterPro" id="IPR013825">
    <property type="entry name" value="Topo_IA_cen_sub2"/>
</dbReference>
<dbReference type="GO" id="GO:0005694">
    <property type="term" value="C:chromosome"/>
    <property type="evidence" value="ECO:0007669"/>
    <property type="project" value="InterPro"/>
</dbReference>
<dbReference type="GO" id="GO:0003917">
    <property type="term" value="F:DNA topoisomerase type I (single strand cut, ATP-independent) activity"/>
    <property type="evidence" value="ECO:0007669"/>
    <property type="project" value="UniProtKB-UniRule"/>
</dbReference>
<evidence type="ECO:0000259" key="11">
    <source>
        <dbReference type="PROSITE" id="PS50880"/>
    </source>
</evidence>
<protein>
    <recommendedName>
        <fullName evidence="10">DNA topoisomerase 1</fullName>
        <ecNumber evidence="10">5.6.2.1</ecNumber>
    </recommendedName>
    <alternativeName>
        <fullName evidence="10">DNA topoisomerase I</fullName>
    </alternativeName>
</protein>
<dbReference type="Gene3D" id="3.40.50.140">
    <property type="match status" value="1"/>
</dbReference>
<dbReference type="InterPro" id="IPR003602">
    <property type="entry name" value="Topo_IA_DNA-bd_dom"/>
</dbReference>
<keyword evidence="8 10" id="KW-0238">DNA-binding</keyword>
<dbReference type="SUPFAM" id="SSF56712">
    <property type="entry name" value="Prokaryotic type I DNA topoisomerase"/>
    <property type="match status" value="1"/>
</dbReference>
<evidence type="ECO:0000256" key="5">
    <source>
        <dbReference type="ARBA" id="ARBA00022833"/>
    </source>
</evidence>
<gene>
    <name evidence="10" type="primary">topA</name>
    <name evidence="13" type="ORF">SAMN02746098_04855</name>
</gene>
<evidence type="ECO:0000313" key="14">
    <source>
        <dbReference type="Proteomes" id="UP000183954"/>
    </source>
</evidence>
<dbReference type="GO" id="GO:0006265">
    <property type="term" value="P:DNA topological change"/>
    <property type="evidence" value="ECO:0007669"/>
    <property type="project" value="UniProtKB-UniRule"/>
</dbReference>
<dbReference type="EMBL" id="FQXJ01000029">
    <property type="protein sequence ID" value="SHI91543.1"/>
    <property type="molecule type" value="Genomic_DNA"/>
</dbReference>
<feature type="active site" description="O-(5'-phospho-DNA)-tyrosine intermediate" evidence="10">
    <location>
        <position position="298"/>
    </location>
</feature>
<dbReference type="SMART" id="SM00493">
    <property type="entry name" value="TOPRIM"/>
    <property type="match status" value="1"/>
</dbReference>
<dbReference type="STRING" id="1121420.SAMN02746098_04855"/>
<dbReference type="InterPro" id="IPR006171">
    <property type="entry name" value="TOPRIM_dom"/>
</dbReference>
<dbReference type="InterPro" id="IPR013497">
    <property type="entry name" value="Topo_IA_cen"/>
</dbReference>
<feature type="domain" description="Toprim" evidence="11">
    <location>
        <begin position="3"/>
        <end position="113"/>
    </location>
</feature>
<evidence type="ECO:0000256" key="4">
    <source>
        <dbReference type="ARBA" id="ARBA00022771"/>
    </source>
</evidence>
<dbReference type="InterPro" id="IPR013824">
    <property type="entry name" value="Topo_IA_cen_sub1"/>
</dbReference>
<keyword evidence="5" id="KW-0862">Zinc</keyword>
<comment type="catalytic activity">
    <reaction evidence="1 10">
        <text>ATP-independent breakage of single-stranded DNA, followed by passage and rejoining.</text>
        <dbReference type="EC" id="5.6.2.1"/>
    </reaction>
</comment>
<keyword evidence="7 10" id="KW-0799">Topoisomerase</keyword>
<dbReference type="PROSITE" id="PS52039">
    <property type="entry name" value="TOPO_IA_2"/>
    <property type="match status" value="1"/>
</dbReference>
<feature type="site" description="Interaction with DNA" evidence="10">
    <location>
        <position position="493"/>
    </location>
</feature>
<feature type="site" description="Interaction with DNA" evidence="10">
    <location>
        <position position="33"/>
    </location>
</feature>
<dbReference type="InterPro" id="IPR013498">
    <property type="entry name" value="Topo_IA_Znf"/>
</dbReference>
<feature type="domain" description="Topo IA-type catalytic" evidence="12">
    <location>
        <begin position="129"/>
        <end position="561"/>
    </location>
</feature>
<dbReference type="InterPro" id="IPR000380">
    <property type="entry name" value="Topo_IA"/>
</dbReference>
<comment type="subunit">
    <text evidence="10">Monomer.</text>
</comment>
<dbReference type="PANTHER" id="PTHR42785">
    <property type="entry name" value="DNA TOPOISOMERASE, TYPE IA, CORE"/>
    <property type="match status" value="1"/>
</dbReference>
<dbReference type="InterPro" id="IPR023405">
    <property type="entry name" value="Topo_IA_core_domain"/>
</dbReference>
<comment type="similarity">
    <text evidence="2 10">Belongs to the type IA topoisomerase family.</text>
</comment>
<comment type="function">
    <text evidence="10">Releases the supercoiling and torsional tension of DNA, which is introduced during the DNA replication and transcription, by transiently cleaving and rejoining one strand of the DNA duplex. Introduces a single-strand break via transesterification at a target site in duplex DNA. The scissile phosphodiester is attacked by the catalytic tyrosine of the enzyme, resulting in the formation of a DNA-(5'-phosphotyrosyl)-enzyme intermediate and the expulsion of a 3'-OH DNA strand. The free DNA strand then undergoes passage around the unbroken strand, thus removing DNA supercoils. Finally, in the religation step, the DNA 3'-OH attacks the covalent intermediate to expel the active-site tyrosine and restore the DNA phosphodiester backbone.</text>
</comment>
<dbReference type="SMART" id="SM00437">
    <property type="entry name" value="TOP1Ac"/>
    <property type="match status" value="1"/>
</dbReference>
<dbReference type="Pfam" id="PF01751">
    <property type="entry name" value="Toprim"/>
    <property type="match status" value="1"/>
</dbReference>
<feature type="site" description="Interaction with DNA" evidence="10">
    <location>
        <position position="300"/>
    </location>
</feature>
<dbReference type="Gene3D" id="1.10.290.10">
    <property type="entry name" value="Topoisomerase I, domain 4"/>
    <property type="match status" value="1"/>
</dbReference>
<accession>A0A1M6F1I7</accession>
<dbReference type="InterPro" id="IPR028612">
    <property type="entry name" value="Topoisom_1_IA"/>
</dbReference>
<dbReference type="PANTHER" id="PTHR42785:SF1">
    <property type="entry name" value="DNA TOPOISOMERASE"/>
    <property type="match status" value="1"/>
</dbReference>
<keyword evidence="3" id="KW-0479">Metal-binding</keyword>